<evidence type="ECO:0000313" key="1">
    <source>
        <dbReference type="EMBL" id="KAL0851036.1"/>
    </source>
</evidence>
<name>A0ABD0TNX3_LOXSC</name>
<evidence type="ECO:0000313" key="3">
    <source>
        <dbReference type="Proteomes" id="UP001549920"/>
    </source>
</evidence>
<dbReference type="Proteomes" id="UP001549921">
    <property type="component" value="Unassembled WGS sequence"/>
</dbReference>
<dbReference type="EMBL" id="JBEUOH010000002">
    <property type="protein sequence ID" value="KAL0901389.1"/>
    <property type="molecule type" value="Genomic_DNA"/>
</dbReference>
<evidence type="ECO:0000313" key="2">
    <source>
        <dbReference type="EMBL" id="KAL0901389.1"/>
    </source>
</evidence>
<comment type="caution">
    <text evidence="1">The sequence shown here is derived from an EMBL/GenBank/DDBJ whole genome shotgun (WGS) entry which is preliminary data.</text>
</comment>
<accession>A0ABD0TNX3</accession>
<dbReference type="AlphaFoldDB" id="A0ABD0TNX3"/>
<proteinExistence type="predicted"/>
<gene>
    <name evidence="2" type="ORF">ABMA27_006663</name>
    <name evidence="1" type="ORF">ABMA28_006927</name>
</gene>
<evidence type="ECO:0000313" key="4">
    <source>
        <dbReference type="Proteomes" id="UP001549921"/>
    </source>
</evidence>
<organism evidence="1 4">
    <name type="scientific">Loxostege sticticalis</name>
    <name type="common">Beet webworm moth</name>
    <dbReference type="NCBI Taxonomy" id="481309"/>
    <lineage>
        <taxon>Eukaryota</taxon>
        <taxon>Metazoa</taxon>
        <taxon>Ecdysozoa</taxon>
        <taxon>Arthropoda</taxon>
        <taxon>Hexapoda</taxon>
        <taxon>Insecta</taxon>
        <taxon>Pterygota</taxon>
        <taxon>Neoptera</taxon>
        <taxon>Endopterygota</taxon>
        <taxon>Lepidoptera</taxon>
        <taxon>Glossata</taxon>
        <taxon>Ditrysia</taxon>
        <taxon>Pyraloidea</taxon>
        <taxon>Crambidae</taxon>
        <taxon>Pyraustinae</taxon>
        <taxon>Loxostege</taxon>
    </lineage>
</organism>
<keyword evidence="3" id="KW-1185">Reference proteome</keyword>
<dbReference type="EMBL" id="JBEDNZ010000002">
    <property type="protein sequence ID" value="KAL0851036.1"/>
    <property type="molecule type" value="Genomic_DNA"/>
</dbReference>
<sequence>MACCYSEDCGEFAVTPMLIAPCLPTKCCEDPPVCYPCLPRCPKGQMVYCCEKRPQPRQAPCCESDDGCDIPPPPPRQQCSRPQPAPRQSSCKAPPDCCPTCCRPMKTKYVIPCYRYEDGRITNQPTLLMRRACEVAVGARQRRKPFVLSTYSADPHNVEHRYHSEDERGNCCFHFERKKPVPDCCPLTSCHPCRPCHPSQSFHPGQSCHPSQSCHPCRPCVSSPECEYSDCVHARVVDSPKYCCYYC</sequence>
<dbReference type="Proteomes" id="UP001549920">
    <property type="component" value="Unassembled WGS sequence"/>
</dbReference>
<protein>
    <submittedName>
        <fullName evidence="1">Uncharacterized protein</fullName>
    </submittedName>
</protein>
<reference evidence="3 4" key="1">
    <citation type="submission" date="2024-06" db="EMBL/GenBank/DDBJ databases">
        <title>A chromosome-level genome assembly of beet webworm, Loxostege sticticalis.</title>
        <authorList>
            <person name="Zhang Y."/>
        </authorList>
    </citation>
    <scope>NUCLEOTIDE SEQUENCE [LARGE SCALE GENOMIC DNA]</scope>
    <source>
        <strain evidence="2">AQ026</strain>
        <strain evidence="1">AQ028</strain>
        <tissue evidence="1">Male pupae</tissue>
        <tissue evidence="2">Whole body</tissue>
    </source>
</reference>